<reference evidence="6" key="2">
    <citation type="submission" date="2020-07" db="EMBL/GenBank/DDBJ databases">
        <authorList>
            <person name="Vera ALvarez R."/>
            <person name="Arias-Moreno D.M."/>
            <person name="Jimenez-Jacinto V."/>
            <person name="Jimenez-Bremont J.F."/>
            <person name="Swaminathan K."/>
            <person name="Moose S.P."/>
            <person name="Guerrero-Gonzalez M.L."/>
            <person name="Marino-Ramirez L."/>
            <person name="Landsman D."/>
            <person name="Rodriguez-Kessler M."/>
            <person name="Delgado-Sanchez P."/>
        </authorList>
    </citation>
    <scope>NUCLEOTIDE SEQUENCE</scope>
    <source>
        <tissue evidence="6">Cladode</tissue>
    </source>
</reference>
<feature type="region of interest" description="Disordered" evidence="4">
    <location>
        <begin position="437"/>
        <end position="490"/>
    </location>
</feature>
<comment type="subcellular location">
    <subcellularLocation>
        <location evidence="1">Nucleus</location>
    </subcellularLocation>
</comment>
<feature type="region of interest" description="Disordered" evidence="4">
    <location>
        <begin position="296"/>
        <end position="341"/>
    </location>
</feature>
<dbReference type="PROSITE" id="PS50102">
    <property type="entry name" value="RRM"/>
    <property type="match status" value="1"/>
</dbReference>
<dbReference type="InterPro" id="IPR000504">
    <property type="entry name" value="RRM_dom"/>
</dbReference>
<dbReference type="InterPro" id="IPR038192">
    <property type="entry name" value="CSTF_C_sf"/>
</dbReference>
<dbReference type="Gene3D" id="1.25.40.630">
    <property type="match status" value="1"/>
</dbReference>
<evidence type="ECO:0000256" key="1">
    <source>
        <dbReference type="ARBA" id="ARBA00004123"/>
    </source>
</evidence>
<organism evidence="6">
    <name type="scientific">Opuntia streptacantha</name>
    <name type="common">Prickly pear cactus</name>
    <name type="synonym">Opuntia cardona</name>
    <dbReference type="NCBI Taxonomy" id="393608"/>
    <lineage>
        <taxon>Eukaryota</taxon>
        <taxon>Viridiplantae</taxon>
        <taxon>Streptophyta</taxon>
        <taxon>Embryophyta</taxon>
        <taxon>Tracheophyta</taxon>
        <taxon>Spermatophyta</taxon>
        <taxon>Magnoliopsida</taxon>
        <taxon>eudicotyledons</taxon>
        <taxon>Gunneridae</taxon>
        <taxon>Pentapetalae</taxon>
        <taxon>Caryophyllales</taxon>
        <taxon>Cactineae</taxon>
        <taxon>Cactaceae</taxon>
        <taxon>Opuntioideae</taxon>
        <taxon>Opuntia</taxon>
    </lineage>
</organism>
<feature type="compositionally biased region" description="Polar residues" evidence="4">
    <location>
        <begin position="454"/>
        <end position="470"/>
    </location>
</feature>
<dbReference type="PANTHER" id="PTHR45735:SF2">
    <property type="entry name" value="CLEAVAGE STIMULATION FACTOR SUBUNIT 2"/>
    <property type="match status" value="1"/>
</dbReference>
<dbReference type="FunFam" id="1.25.40.630:FF:000002">
    <property type="entry name" value="Cleavage stimulating factor 64"/>
    <property type="match status" value="1"/>
</dbReference>
<dbReference type="InterPro" id="IPR026896">
    <property type="entry name" value="CSTF_C"/>
</dbReference>
<dbReference type="Gene3D" id="1.10.20.70">
    <property type="entry name" value="Transcription termination and cleavage factor, C-terminal domain"/>
    <property type="match status" value="1"/>
</dbReference>
<reference evidence="6" key="1">
    <citation type="journal article" date="2013" name="J. Plant Res.">
        <title>Effect of fungi and light on seed germination of three Opuntia species from semiarid lands of central Mexico.</title>
        <authorList>
            <person name="Delgado-Sanchez P."/>
            <person name="Jimenez-Bremont J.F."/>
            <person name="Guerrero-Gonzalez Mde L."/>
            <person name="Flores J."/>
        </authorList>
    </citation>
    <scope>NUCLEOTIDE SEQUENCE</scope>
    <source>
        <tissue evidence="6">Cladode</tissue>
    </source>
</reference>
<dbReference type="SUPFAM" id="SSF54928">
    <property type="entry name" value="RNA-binding domain, RBD"/>
    <property type="match status" value="1"/>
</dbReference>
<evidence type="ECO:0000313" key="6">
    <source>
        <dbReference type="EMBL" id="MBA4656788.1"/>
    </source>
</evidence>
<dbReference type="FunFam" id="3.30.70.330:FF:000378">
    <property type="entry name" value="Cleavage stimulating factor 64"/>
    <property type="match status" value="1"/>
</dbReference>
<keyword evidence="2" id="KW-0539">Nucleus</keyword>
<dbReference type="InterPro" id="IPR025742">
    <property type="entry name" value="CSTF2_hinge"/>
</dbReference>
<dbReference type="GO" id="GO:0031124">
    <property type="term" value="P:mRNA 3'-end processing"/>
    <property type="evidence" value="ECO:0007669"/>
    <property type="project" value="InterPro"/>
</dbReference>
<evidence type="ECO:0000256" key="2">
    <source>
        <dbReference type="ARBA" id="ARBA00023242"/>
    </source>
</evidence>
<dbReference type="PANTHER" id="PTHR45735">
    <property type="entry name" value="CLEAVAGE STIMULATION FACTOR SUBUNIT 2"/>
    <property type="match status" value="1"/>
</dbReference>
<accession>A0A7C9E961</accession>
<dbReference type="InterPro" id="IPR035979">
    <property type="entry name" value="RBD_domain_sf"/>
</dbReference>
<dbReference type="SMART" id="SM00360">
    <property type="entry name" value="RRM"/>
    <property type="match status" value="1"/>
</dbReference>
<dbReference type="GO" id="GO:0003729">
    <property type="term" value="F:mRNA binding"/>
    <property type="evidence" value="ECO:0007669"/>
    <property type="project" value="TreeGrafter"/>
</dbReference>
<sequence length="535" mass="56966">MASSQQHRCVFVGNIPYDATEEQLIQICEEVGPVVSFRLVIDRETGKPKGYGFCEYKDEETALSARRNLQGYEINGRQLRVDFAENDKGSGSRDQGRGGPGMVANVDTQKQVGGPAVIGDAILHQPIGTPIAMSAASVMAGALGGAQSGQINQNGFQNHAPVGNDPLTHHLAKMSRSQLNQVIHEMKMLATQNKDLARQLLTGSPHLTKALFQVQIMLGLVTPQMLQMPNIRQQGLNPSLQPSLQLSMLGQQPVVQTLPGLPSFAPLSSVPQNSLAHNQLSAPLPLPIQPRAQLPSLTQIRPPPQSAMPAQSGPSPHASIRSQPLAGPQIQGVPSHSFTPAQAPLLRHGGHASQLPIPNANLQSSFQSRPMSSDPMYQGAPSVRPGLVETNTRDTSKHTQVIGDAALVGRTHAVANLPLSDKNDSQDQMVRPAKLARLDDGRGAPFSSAGLAAPTTTDSGTSNAVGNSSLKAGPSPVVEPHSMEKQTSQLQLPPDVEAALLQQVLSLTPEKLSSLSPEQQQQVIQLQKMLRSNPN</sequence>
<dbReference type="AlphaFoldDB" id="A0A7C9E961"/>
<evidence type="ECO:0000259" key="5">
    <source>
        <dbReference type="PROSITE" id="PS50102"/>
    </source>
</evidence>
<dbReference type="GO" id="GO:0005847">
    <property type="term" value="C:mRNA cleavage and polyadenylation specificity factor complex"/>
    <property type="evidence" value="ECO:0007669"/>
    <property type="project" value="TreeGrafter"/>
</dbReference>
<dbReference type="CDD" id="cd12398">
    <property type="entry name" value="RRM_CSTF2_RNA15_like"/>
    <property type="match status" value="1"/>
</dbReference>
<keyword evidence="3" id="KW-0694">RNA-binding</keyword>
<name>A0A7C9E961_OPUST</name>
<dbReference type="Pfam" id="PF14327">
    <property type="entry name" value="CSTF2_hinge"/>
    <property type="match status" value="1"/>
</dbReference>
<evidence type="ECO:0000256" key="3">
    <source>
        <dbReference type="PROSITE-ProRule" id="PRU00176"/>
    </source>
</evidence>
<protein>
    <recommendedName>
        <fullName evidence="5">RRM domain-containing protein</fullName>
    </recommendedName>
</protein>
<dbReference type="InterPro" id="IPR012677">
    <property type="entry name" value="Nucleotide-bd_a/b_plait_sf"/>
</dbReference>
<proteinExistence type="predicted"/>
<dbReference type="Gene3D" id="3.30.70.330">
    <property type="match status" value="1"/>
</dbReference>
<dbReference type="EMBL" id="GISG01193514">
    <property type="protein sequence ID" value="MBA4656788.1"/>
    <property type="molecule type" value="Transcribed_RNA"/>
</dbReference>
<feature type="domain" description="RRM" evidence="5">
    <location>
        <begin position="8"/>
        <end position="86"/>
    </location>
</feature>
<dbReference type="Pfam" id="PF14304">
    <property type="entry name" value="CSTF_C"/>
    <property type="match status" value="1"/>
</dbReference>
<evidence type="ECO:0000256" key="4">
    <source>
        <dbReference type="SAM" id="MobiDB-lite"/>
    </source>
</evidence>
<dbReference type="Pfam" id="PF00076">
    <property type="entry name" value="RRM_1"/>
    <property type="match status" value="1"/>
</dbReference>